<evidence type="ECO:0000313" key="11">
    <source>
        <dbReference type="Proteomes" id="UP000736583"/>
    </source>
</evidence>
<comment type="caution">
    <text evidence="10">The sequence shown here is derived from an EMBL/GenBank/DDBJ whole genome shotgun (WGS) entry which is preliminary data.</text>
</comment>
<sequence>MKKKLIIISGPTGVGKTDISIKLAREINGEIISADSMQIYKYMDIGSAKVEENIREEIPHHLIDIIAPEEPFTVAEYKVLAKEKIQQIFNRGKIPIIVGGTGLYIDSIICNLDFTEGDKDLDYRKKLENLAAEKGKEHVHSLLEDIDSESYKEIHPNNLKKVIRALEVHHITGRTFSSFKRNDLYDIPYDLHYYVLTMNREKLYDRINRRVDIMMDKGLLDEVIKLKSMGYDAKMQSMQGIGYKEILFALNGDITLEKAIEIIKQGSRNYAKRQLTWFRKDPRVKYIDKDIYTEEEIVNNIINEFNNKI</sequence>
<evidence type="ECO:0000256" key="2">
    <source>
        <dbReference type="ARBA" id="ARBA00022679"/>
    </source>
</evidence>
<dbReference type="EMBL" id="JAHLQL010000001">
    <property type="protein sequence ID" value="MBU5590677.1"/>
    <property type="molecule type" value="Genomic_DNA"/>
</dbReference>
<feature type="binding site" evidence="6">
    <location>
        <begin position="10"/>
        <end position="17"/>
    </location>
    <ligand>
        <name>ATP</name>
        <dbReference type="ChEBI" id="CHEBI:30616"/>
    </ligand>
</feature>
<evidence type="ECO:0000256" key="1">
    <source>
        <dbReference type="ARBA" id="ARBA00001946"/>
    </source>
</evidence>
<comment type="subunit">
    <text evidence="6">Monomer.</text>
</comment>
<evidence type="ECO:0000256" key="6">
    <source>
        <dbReference type="HAMAP-Rule" id="MF_00185"/>
    </source>
</evidence>
<feature type="binding site" evidence="6">
    <location>
        <begin position="12"/>
        <end position="17"/>
    </location>
    <ligand>
        <name>substrate</name>
    </ligand>
</feature>
<comment type="cofactor">
    <cofactor evidence="1 6">
        <name>Mg(2+)</name>
        <dbReference type="ChEBI" id="CHEBI:18420"/>
    </cofactor>
</comment>
<feature type="region of interest" description="Interaction with substrate tRNA" evidence="6">
    <location>
        <begin position="35"/>
        <end position="38"/>
    </location>
</feature>
<keyword evidence="3 6" id="KW-0547">Nucleotide-binding</keyword>
<name>A0ABS6EZ88_9CLOT</name>
<evidence type="ECO:0000313" key="10">
    <source>
        <dbReference type="EMBL" id="MBU5590677.1"/>
    </source>
</evidence>
<evidence type="ECO:0000256" key="5">
    <source>
        <dbReference type="ARBA" id="ARBA00022842"/>
    </source>
</evidence>
<dbReference type="Proteomes" id="UP000736583">
    <property type="component" value="Unassembled WGS sequence"/>
</dbReference>
<proteinExistence type="inferred from homology"/>
<reference evidence="10 11" key="1">
    <citation type="submission" date="2021-06" db="EMBL/GenBank/DDBJ databases">
        <authorList>
            <person name="Sun Q."/>
            <person name="Li D."/>
        </authorList>
    </citation>
    <scope>NUCLEOTIDE SEQUENCE [LARGE SCALE GENOMIC DNA]</scope>
    <source>
        <strain evidence="10 11">MSJ-4</strain>
    </source>
</reference>
<keyword evidence="6 7" id="KW-0819">tRNA processing</keyword>
<keyword evidence="11" id="KW-1185">Reference proteome</keyword>
<dbReference type="InterPro" id="IPR018022">
    <property type="entry name" value="IPT"/>
</dbReference>
<dbReference type="HAMAP" id="MF_00185">
    <property type="entry name" value="IPP_trans"/>
    <property type="match status" value="1"/>
</dbReference>
<comment type="catalytic activity">
    <reaction evidence="6 7">
        <text>adenosine(37) in tRNA + dimethylallyl diphosphate = N(6)-dimethylallyladenosine(37) in tRNA + diphosphate</text>
        <dbReference type="Rhea" id="RHEA:26482"/>
        <dbReference type="Rhea" id="RHEA-COMP:10162"/>
        <dbReference type="Rhea" id="RHEA-COMP:10375"/>
        <dbReference type="ChEBI" id="CHEBI:33019"/>
        <dbReference type="ChEBI" id="CHEBI:57623"/>
        <dbReference type="ChEBI" id="CHEBI:74411"/>
        <dbReference type="ChEBI" id="CHEBI:74415"/>
        <dbReference type="EC" id="2.5.1.75"/>
    </reaction>
</comment>
<keyword evidence="2 6" id="KW-0808">Transferase</keyword>
<evidence type="ECO:0000256" key="8">
    <source>
        <dbReference type="RuleBase" id="RU003784"/>
    </source>
</evidence>
<comment type="function">
    <text evidence="6 8">Catalyzes the transfer of a dimethylallyl group onto the adenine at position 37 in tRNAs that read codons beginning with uridine, leading to the formation of N6-(dimethylallyl)adenosine (i(6)A).</text>
</comment>
<feature type="site" description="Interaction with substrate tRNA" evidence="6">
    <location>
        <position position="101"/>
    </location>
</feature>
<protein>
    <recommendedName>
        <fullName evidence="6">tRNA dimethylallyltransferase</fullName>
        <ecNumber evidence="6">2.5.1.75</ecNumber>
    </recommendedName>
    <alternativeName>
        <fullName evidence="6">Dimethylallyl diphosphate:tRNA dimethylallyltransferase</fullName>
        <shortName evidence="6">DMAPP:tRNA dimethylallyltransferase</shortName>
        <shortName evidence="6">DMATase</shortName>
    </alternativeName>
    <alternativeName>
        <fullName evidence="6">Isopentenyl-diphosphate:tRNA isopentenyltransferase</fullName>
        <shortName evidence="6">IPP transferase</shortName>
        <shortName evidence="6">IPPT</shortName>
        <shortName evidence="6">IPTase</shortName>
    </alternativeName>
</protein>
<dbReference type="PANTHER" id="PTHR11088:SF60">
    <property type="entry name" value="TRNA DIMETHYLALLYLTRANSFERASE"/>
    <property type="match status" value="1"/>
</dbReference>
<keyword evidence="4 6" id="KW-0067">ATP-binding</keyword>
<feature type="site" description="Interaction with substrate tRNA" evidence="6">
    <location>
        <position position="124"/>
    </location>
</feature>
<evidence type="ECO:0000256" key="4">
    <source>
        <dbReference type="ARBA" id="ARBA00022840"/>
    </source>
</evidence>
<comment type="caution">
    <text evidence="6">Lacks conserved residue(s) required for the propagation of feature annotation.</text>
</comment>
<dbReference type="EC" id="2.5.1.75" evidence="6"/>
<accession>A0ABS6EZ88</accession>
<dbReference type="RefSeq" id="WP_216455799.1">
    <property type="nucleotide sequence ID" value="NZ_JAHLQL010000001.1"/>
</dbReference>
<dbReference type="InterPro" id="IPR039657">
    <property type="entry name" value="Dimethylallyltransferase"/>
</dbReference>
<gene>
    <name evidence="6 10" type="primary">miaA</name>
    <name evidence="10" type="ORF">KQI89_02790</name>
</gene>
<evidence type="ECO:0000256" key="7">
    <source>
        <dbReference type="RuleBase" id="RU003783"/>
    </source>
</evidence>
<dbReference type="NCBIfam" id="TIGR00174">
    <property type="entry name" value="miaA"/>
    <property type="match status" value="1"/>
</dbReference>
<comment type="similarity">
    <text evidence="6 9">Belongs to the IPP transferase family.</text>
</comment>
<dbReference type="GO" id="GO:0052381">
    <property type="term" value="F:tRNA dimethylallyltransferase activity"/>
    <property type="evidence" value="ECO:0007669"/>
    <property type="project" value="UniProtKB-EC"/>
</dbReference>
<keyword evidence="5 6" id="KW-0460">Magnesium</keyword>
<dbReference type="Pfam" id="PF01715">
    <property type="entry name" value="IPPT"/>
    <property type="match status" value="1"/>
</dbReference>
<organism evidence="10 11">
    <name type="scientific">Clostridium simiarum</name>
    <dbReference type="NCBI Taxonomy" id="2841506"/>
    <lineage>
        <taxon>Bacteria</taxon>
        <taxon>Bacillati</taxon>
        <taxon>Bacillota</taxon>
        <taxon>Clostridia</taxon>
        <taxon>Eubacteriales</taxon>
        <taxon>Clostridiaceae</taxon>
        <taxon>Clostridium</taxon>
    </lineage>
</organism>
<dbReference type="PANTHER" id="PTHR11088">
    <property type="entry name" value="TRNA DIMETHYLALLYLTRANSFERASE"/>
    <property type="match status" value="1"/>
</dbReference>
<evidence type="ECO:0000256" key="3">
    <source>
        <dbReference type="ARBA" id="ARBA00022741"/>
    </source>
</evidence>
<evidence type="ECO:0000256" key="9">
    <source>
        <dbReference type="RuleBase" id="RU003785"/>
    </source>
</evidence>